<sequence length="130" mass="15227">MNMAIKLHGYLDRKYQFTGIFKLDLWKKPLWRHLLMSIENSFKKGITMSKNNVSRLQLINEFESAPESTLFNQNTLAAVLDCSVQLLERNRWAGQGVPYLKIGRTVRYRKSDILNYLQHQCVHNTLQEAV</sequence>
<dbReference type="InterPro" id="IPR009061">
    <property type="entry name" value="DNA-bd_dom_put_sf"/>
</dbReference>
<dbReference type="Proteomes" id="UP000254631">
    <property type="component" value="Unassembled WGS sequence"/>
</dbReference>
<organism evidence="1 2">
    <name type="scientific">Legionella pneumophila</name>
    <dbReference type="NCBI Taxonomy" id="446"/>
    <lineage>
        <taxon>Bacteria</taxon>
        <taxon>Pseudomonadati</taxon>
        <taxon>Pseudomonadota</taxon>
        <taxon>Gammaproteobacteria</taxon>
        <taxon>Legionellales</taxon>
        <taxon>Legionellaceae</taxon>
        <taxon>Legionella</taxon>
    </lineage>
</organism>
<dbReference type="AlphaFoldDB" id="A0A128MK36"/>
<evidence type="ECO:0008006" key="3">
    <source>
        <dbReference type="Google" id="ProtNLM"/>
    </source>
</evidence>
<accession>A0A128MK36</accession>
<evidence type="ECO:0000313" key="2">
    <source>
        <dbReference type="Proteomes" id="UP000254631"/>
    </source>
</evidence>
<protein>
    <recommendedName>
        <fullName evidence="3">DNA-binding protein</fullName>
    </recommendedName>
</protein>
<name>A0A128MK36_LEGPN</name>
<proteinExistence type="predicted"/>
<dbReference type="EMBL" id="UGOL01000001">
    <property type="protein sequence ID" value="STX79261.1"/>
    <property type="molecule type" value="Genomic_DNA"/>
</dbReference>
<gene>
    <name evidence="1" type="ORF">NCTC12000_01250</name>
</gene>
<evidence type="ECO:0000313" key="1">
    <source>
        <dbReference type="EMBL" id="STX79261.1"/>
    </source>
</evidence>
<reference evidence="1 2" key="1">
    <citation type="submission" date="2018-06" db="EMBL/GenBank/DDBJ databases">
        <authorList>
            <consortium name="Pathogen Informatics"/>
            <person name="Doyle S."/>
        </authorList>
    </citation>
    <scope>NUCLEOTIDE SEQUENCE [LARGE SCALE GENOMIC DNA]</scope>
    <source>
        <strain evidence="1 2">NCTC12000</strain>
    </source>
</reference>
<dbReference type="SUPFAM" id="SSF46955">
    <property type="entry name" value="Putative DNA-binding domain"/>
    <property type="match status" value="1"/>
</dbReference>